<comment type="caution">
    <text evidence="4">The sequence shown here is derived from an EMBL/GenBank/DDBJ whole genome shotgun (WGS) entry which is preliminary data.</text>
</comment>
<gene>
    <name evidence="4" type="ORF">ND2E_3731</name>
</gene>
<sequence length="265" mass="29863" precursor="true">MKASWLAPIFLILSGLMLVLHPSKGQAKELIACGHPYYPPVSWVQQEQLIGVAPAVVKLIFAELGYQVRLDVVGNWKRCLSEVKTGHADIVVAAYRIDSREPDFDFSEQHIVDDPIGIYVNPNNNKIYHSLNELKGKTVGLLFGDSFGDSLDKFIDEHNQIEYVSEGQQNLKKLAQGRIDFIPLGIVSGKLQTQKFGYSKQIIAAPFKLKTEYYYLALGSHSELSRHLPYINQRLNELHQSGKIEQLVTQYSKTYLDSSTEANKP</sequence>
<dbReference type="InterPro" id="IPR001638">
    <property type="entry name" value="Solute-binding_3/MltF_N"/>
</dbReference>
<organism evidence="4 5">
    <name type="scientific">Colwellia psychrerythraea</name>
    <name type="common">Vibrio psychroerythus</name>
    <dbReference type="NCBI Taxonomy" id="28229"/>
    <lineage>
        <taxon>Bacteria</taxon>
        <taxon>Pseudomonadati</taxon>
        <taxon>Pseudomonadota</taxon>
        <taxon>Gammaproteobacteria</taxon>
        <taxon>Alteromonadales</taxon>
        <taxon>Colwelliaceae</taxon>
        <taxon>Colwellia</taxon>
    </lineage>
</organism>
<evidence type="ECO:0000256" key="1">
    <source>
        <dbReference type="ARBA" id="ARBA00010333"/>
    </source>
</evidence>
<reference evidence="4 5" key="1">
    <citation type="submission" date="2014-08" db="EMBL/GenBank/DDBJ databases">
        <title>Genomic and Phenotypic Diversity of Colwellia psychrerythraea strains from Disparate Marine Basins.</title>
        <authorList>
            <person name="Techtmann S.M."/>
            <person name="Stelling S.C."/>
            <person name="Utturkar S.M."/>
            <person name="Alshibli N."/>
            <person name="Harris A."/>
            <person name="Brown S.D."/>
            <person name="Hazen T.C."/>
        </authorList>
    </citation>
    <scope>NUCLEOTIDE SEQUENCE [LARGE SCALE GENOMIC DNA]</scope>
    <source>
        <strain evidence="4 5">ND2E</strain>
    </source>
</reference>
<proteinExistence type="inferred from homology"/>
<dbReference type="PANTHER" id="PTHR35936">
    <property type="entry name" value="MEMBRANE-BOUND LYTIC MUREIN TRANSGLYCOSYLASE F"/>
    <property type="match status" value="1"/>
</dbReference>
<accession>A0A099KIY7</accession>
<keyword evidence="2" id="KW-0732">Signal</keyword>
<dbReference type="Pfam" id="PF00497">
    <property type="entry name" value="SBP_bac_3"/>
    <property type="match status" value="1"/>
</dbReference>
<name>A0A099KIY7_COLPS</name>
<dbReference type="PATRIC" id="fig|28229.4.peg.2883"/>
<protein>
    <submittedName>
        <fullName evidence="4">ABC-type transporter, periplasmic subunit family 3</fullName>
    </submittedName>
</protein>
<dbReference type="Proteomes" id="UP000029843">
    <property type="component" value="Unassembled WGS sequence"/>
</dbReference>
<dbReference type="Gene3D" id="3.40.190.10">
    <property type="entry name" value="Periplasmic binding protein-like II"/>
    <property type="match status" value="2"/>
</dbReference>
<feature type="domain" description="Solute-binding protein family 3/N-terminal" evidence="3">
    <location>
        <begin position="29"/>
        <end position="255"/>
    </location>
</feature>
<dbReference type="SUPFAM" id="SSF53850">
    <property type="entry name" value="Periplasmic binding protein-like II"/>
    <property type="match status" value="1"/>
</dbReference>
<evidence type="ECO:0000256" key="2">
    <source>
        <dbReference type="ARBA" id="ARBA00022729"/>
    </source>
</evidence>
<dbReference type="AlphaFoldDB" id="A0A099KIY7"/>
<evidence type="ECO:0000259" key="3">
    <source>
        <dbReference type="SMART" id="SM00062"/>
    </source>
</evidence>
<evidence type="ECO:0000313" key="5">
    <source>
        <dbReference type="Proteomes" id="UP000029843"/>
    </source>
</evidence>
<dbReference type="OrthoDB" id="370676at2"/>
<dbReference type="RefSeq" id="WP_033094545.1">
    <property type="nucleotide sequence ID" value="NZ_JQED01000037.1"/>
</dbReference>
<dbReference type="EMBL" id="JQED01000037">
    <property type="protein sequence ID" value="KGJ90175.1"/>
    <property type="molecule type" value="Genomic_DNA"/>
</dbReference>
<dbReference type="SMART" id="SM00062">
    <property type="entry name" value="PBPb"/>
    <property type="match status" value="1"/>
</dbReference>
<evidence type="ECO:0000313" key="4">
    <source>
        <dbReference type="EMBL" id="KGJ90175.1"/>
    </source>
</evidence>
<comment type="similarity">
    <text evidence="1">Belongs to the bacterial solute-binding protein 3 family.</text>
</comment>
<dbReference type="PANTHER" id="PTHR35936:SF35">
    <property type="entry name" value="L-CYSTINE-BINDING PROTEIN TCYJ"/>
    <property type="match status" value="1"/>
</dbReference>